<dbReference type="GO" id="GO:0016807">
    <property type="term" value="F:cysteine-type carboxypeptidase activity"/>
    <property type="evidence" value="ECO:0007669"/>
    <property type="project" value="TreeGrafter"/>
</dbReference>
<protein>
    <recommendedName>
        <fullName evidence="2">Ubiquitin carboxyl-terminal hydrolase</fullName>
        <ecNumber evidence="2">3.4.19.12</ecNumber>
    </recommendedName>
</protein>
<organism evidence="5 6">
    <name type="scientific">Halocaridina rubra</name>
    <name type="common">Hawaiian red shrimp</name>
    <dbReference type="NCBI Taxonomy" id="373956"/>
    <lineage>
        <taxon>Eukaryota</taxon>
        <taxon>Metazoa</taxon>
        <taxon>Ecdysozoa</taxon>
        <taxon>Arthropoda</taxon>
        <taxon>Crustacea</taxon>
        <taxon>Multicrustacea</taxon>
        <taxon>Malacostraca</taxon>
        <taxon>Eumalacostraca</taxon>
        <taxon>Eucarida</taxon>
        <taxon>Decapoda</taxon>
        <taxon>Pleocyemata</taxon>
        <taxon>Caridea</taxon>
        <taxon>Atyoidea</taxon>
        <taxon>Atyidae</taxon>
        <taxon>Halocaridina</taxon>
    </lineage>
</organism>
<feature type="compositionally biased region" description="Low complexity" evidence="3">
    <location>
        <begin position="111"/>
        <end position="123"/>
    </location>
</feature>
<dbReference type="InterPro" id="IPR007518">
    <property type="entry name" value="MINDY"/>
</dbReference>
<feature type="domain" description="MINDY deubiquitinase" evidence="4">
    <location>
        <begin position="231"/>
        <end position="484"/>
    </location>
</feature>
<dbReference type="GO" id="GO:1990380">
    <property type="term" value="F:K48-linked deubiquitinase activity"/>
    <property type="evidence" value="ECO:0007669"/>
    <property type="project" value="UniProtKB-UniRule"/>
</dbReference>
<comment type="catalytic activity">
    <reaction evidence="2">
        <text>Thiol-dependent hydrolysis of ester, thioester, amide, peptide and isopeptide bonds formed by the C-terminal Gly of ubiquitin (a 76-residue protein attached to proteins as an intracellular targeting signal).</text>
        <dbReference type="EC" id="3.4.19.12"/>
    </reaction>
</comment>
<comment type="function">
    <text evidence="2">Hydrolase that can specifically remove 'Lys-48'-linked conjugated ubiquitin from proteins. Has exodeubiquitinase activity and has a preference for long polyubiquitin chains. May play a regulatory role at the level of protein turnover.</text>
</comment>
<dbReference type="GO" id="GO:0071944">
    <property type="term" value="C:cell periphery"/>
    <property type="evidence" value="ECO:0007669"/>
    <property type="project" value="TreeGrafter"/>
</dbReference>
<gene>
    <name evidence="5" type="primary">FAM63B</name>
    <name evidence="5" type="ORF">SK128_016448</name>
</gene>
<evidence type="ECO:0000256" key="2">
    <source>
        <dbReference type="RuleBase" id="RU367139"/>
    </source>
</evidence>
<keyword evidence="2" id="KW-0645">Protease</keyword>
<feature type="compositionally biased region" description="Basic and acidic residues" evidence="3">
    <location>
        <begin position="1"/>
        <end position="27"/>
    </location>
</feature>
<dbReference type="Pfam" id="PF04424">
    <property type="entry name" value="MINDY_DUB"/>
    <property type="match status" value="1"/>
</dbReference>
<feature type="compositionally biased region" description="Basic and acidic residues" evidence="3">
    <location>
        <begin position="210"/>
        <end position="223"/>
    </location>
</feature>
<feature type="region of interest" description="Disordered" evidence="3">
    <location>
        <begin position="1"/>
        <end position="78"/>
    </location>
</feature>
<dbReference type="PANTHER" id="PTHR18063">
    <property type="entry name" value="NF-E2 INDUCIBLE PROTEIN"/>
    <property type="match status" value="1"/>
</dbReference>
<name>A0AAN8WYU0_HALRR</name>
<feature type="region of interest" description="Disordered" evidence="3">
    <location>
        <begin position="196"/>
        <end position="227"/>
    </location>
</feature>
<feature type="region of interest" description="Disordered" evidence="3">
    <location>
        <begin position="98"/>
        <end position="170"/>
    </location>
</feature>
<accession>A0AAN8WYU0</accession>
<feature type="compositionally biased region" description="Polar residues" evidence="3">
    <location>
        <begin position="60"/>
        <end position="76"/>
    </location>
</feature>
<comment type="similarity">
    <text evidence="1 2">Belongs to the MINDY deubiquitinase family. FAM63 subfamily.</text>
</comment>
<keyword evidence="2" id="KW-0833">Ubl conjugation pathway</keyword>
<feature type="region of interest" description="Disordered" evidence="3">
    <location>
        <begin position="564"/>
        <end position="609"/>
    </location>
</feature>
<dbReference type="EC" id="3.4.19.12" evidence="2"/>
<dbReference type="Proteomes" id="UP001381693">
    <property type="component" value="Unassembled WGS sequence"/>
</dbReference>
<dbReference type="GO" id="GO:0006508">
    <property type="term" value="P:proteolysis"/>
    <property type="evidence" value="ECO:0007669"/>
    <property type="project" value="UniProtKB-KW"/>
</dbReference>
<evidence type="ECO:0000256" key="3">
    <source>
        <dbReference type="SAM" id="MobiDB-lite"/>
    </source>
</evidence>
<dbReference type="EMBL" id="JAXCGZ010015109">
    <property type="protein sequence ID" value="KAK7071263.1"/>
    <property type="molecule type" value="Genomic_DNA"/>
</dbReference>
<proteinExistence type="inferred from homology"/>
<feature type="compositionally biased region" description="Low complexity" evidence="3">
    <location>
        <begin position="143"/>
        <end position="153"/>
    </location>
</feature>
<dbReference type="AlphaFoldDB" id="A0AAN8WYU0"/>
<sequence length="609" mass="66410">MEQELPDQHKRESSEAEKSSIECEGRVNKGVSSPDNGTKEGTEEVNLCVGKNIIQENRECSTVPTPDPEFSSQGKMETQPEKLVHLAVVPTVEDHLASDHASVGLPDLLMEGSSEAEGPASSSHPRESNNTSPSSDAGVKLCSTSTVEVVSTEEGTDEKSGSAVIAKSSAGGESVLPSMGILPEPEETPVKVITSSVLTSASPSTSAVSEGHHSENRSPENKSLDPSSVVHKIKKIKWQDIEVPIITQNNNGPCPLIAIVNVMLLKGQIALPSDRSEISGGELVLVVGNALFDRPRHSLPSEMRSHLERNTEDAIRILHKLLTGLDVNVKFSGVRDFEFTGELCVFDLLGITLYHGWVVDPSSEVADVIGDLSYNQLTNNIFAWREEALKNNNNDLLVKAILCEEFMSSSGSQLTIHGLFELGSALEREEIAVLFRNNHFSTVYKRGDQLYQLLTDQGFLHENMVWETLNDVDATFSEFVNGSFQPLTHTSEAPSSSTSSGGLTQNMTLQQQINSDQQLAAMLQHEVDLQQQQQQSFERLKDSLGLHNLSDEEIAHKLQEEENRLAAEAEATGVGSPRQTVPPFPPNQSPSNVPSSTHEERKKKDCVIL</sequence>
<dbReference type="InterPro" id="IPR033979">
    <property type="entry name" value="MINDY_domain"/>
</dbReference>
<feature type="compositionally biased region" description="Basic and acidic residues" evidence="3">
    <location>
        <begin position="597"/>
        <end position="609"/>
    </location>
</feature>
<keyword evidence="2" id="KW-0788">Thiol protease</keyword>
<dbReference type="GO" id="GO:0071108">
    <property type="term" value="P:protein K48-linked deubiquitination"/>
    <property type="evidence" value="ECO:0007669"/>
    <property type="project" value="TreeGrafter"/>
</dbReference>
<keyword evidence="2 5" id="KW-0378">Hydrolase</keyword>
<dbReference type="GO" id="GO:0005829">
    <property type="term" value="C:cytosol"/>
    <property type="evidence" value="ECO:0007669"/>
    <property type="project" value="TreeGrafter"/>
</dbReference>
<dbReference type="GO" id="GO:0140934">
    <property type="term" value="F:histone deubiquitinase activity"/>
    <property type="evidence" value="ECO:0007669"/>
    <property type="project" value="UniProtKB-UniRule"/>
</dbReference>
<dbReference type="GO" id="GO:0004843">
    <property type="term" value="F:cysteine-type deubiquitinase activity"/>
    <property type="evidence" value="ECO:0007669"/>
    <property type="project" value="UniProtKB-UniRule"/>
</dbReference>
<dbReference type="PANTHER" id="PTHR18063:SF6">
    <property type="entry name" value="UBIQUITIN CARBOXYL-TERMINAL HYDROLASE"/>
    <property type="match status" value="1"/>
</dbReference>
<keyword evidence="6" id="KW-1185">Reference proteome</keyword>
<evidence type="ECO:0000313" key="5">
    <source>
        <dbReference type="EMBL" id="KAK7071263.1"/>
    </source>
</evidence>
<evidence type="ECO:0000256" key="1">
    <source>
        <dbReference type="ARBA" id="ARBA00006616"/>
    </source>
</evidence>
<comment type="caution">
    <text evidence="5">The sequence shown here is derived from an EMBL/GenBank/DDBJ whole genome shotgun (WGS) entry which is preliminary data.</text>
</comment>
<dbReference type="GO" id="GO:0036435">
    <property type="term" value="F:K48-linked polyubiquitin modification-dependent protein binding"/>
    <property type="evidence" value="ECO:0007669"/>
    <property type="project" value="UniProtKB-UniRule"/>
</dbReference>
<reference evidence="5 6" key="1">
    <citation type="submission" date="2023-11" db="EMBL/GenBank/DDBJ databases">
        <title>Halocaridina rubra genome assembly.</title>
        <authorList>
            <person name="Smith C."/>
        </authorList>
    </citation>
    <scope>NUCLEOTIDE SEQUENCE [LARGE SCALE GENOMIC DNA]</scope>
    <source>
        <strain evidence="5">EP-1</strain>
        <tissue evidence="5">Whole</tissue>
    </source>
</reference>
<evidence type="ECO:0000259" key="4">
    <source>
        <dbReference type="Pfam" id="PF04424"/>
    </source>
</evidence>
<evidence type="ECO:0000313" key="6">
    <source>
        <dbReference type="Proteomes" id="UP001381693"/>
    </source>
</evidence>
<feature type="compositionally biased region" description="Low complexity" evidence="3">
    <location>
        <begin position="196"/>
        <end position="209"/>
    </location>
</feature>